<dbReference type="HOGENOM" id="CLU_2197847_0_0_1"/>
<evidence type="ECO:0000256" key="1">
    <source>
        <dbReference type="SAM" id="SignalP"/>
    </source>
</evidence>
<keyword evidence="1" id="KW-0732">Signal</keyword>
<accession>W3WNR1</accession>
<feature type="signal peptide" evidence="1">
    <location>
        <begin position="1"/>
        <end position="18"/>
    </location>
</feature>
<gene>
    <name evidence="2" type="ORF">PFICI_12442</name>
</gene>
<dbReference type="InParanoid" id="W3WNR1"/>
<keyword evidence="3" id="KW-1185">Reference proteome</keyword>
<dbReference type="RefSeq" id="XP_007839214.1">
    <property type="nucleotide sequence ID" value="XM_007841023.1"/>
</dbReference>
<name>W3WNR1_PESFW</name>
<dbReference type="EMBL" id="KI912118">
    <property type="protein sequence ID" value="ETS75498.1"/>
    <property type="molecule type" value="Genomic_DNA"/>
</dbReference>
<evidence type="ECO:0000313" key="2">
    <source>
        <dbReference type="EMBL" id="ETS75498.1"/>
    </source>
</evidence>
<proteinExistence type="predicted"/>
<reference evidence="3" key="1">
    <citation type="journal article" date="2015" name="BMC Genomics">
        <title>Genomic and transcriptomic analysis of the endophytic fungus Pestalotiopsis fici reveals its lifestyle and high potential for synthesis of natural products.</title>
        <authorList>
            <person name="Wang X."/>
            <person name="Zhang X."/>
            <person name="Liu L."/>
            <person name="Xiang M."/>
            <person name="Wang W."/>
            <person name="Sun X."/>
            <person name="Che Y."/>
            <person name="Guo L."/>
            <person name="Liu G."/>
            <person name="Guo L."/>
            <person name="Wang C."/>
            <person name="Yin W.B."/>
            <person name="Stadler M."/>
            <person name="Zhang X."/>
            <person name="Liu X."/>
        </authorList>
    </citation>
    <scope>NUCLEOTIDE SEQUENCE [LARGE SCALE GENOMIC DNA]</scope>
    <source>
        <strain evidence="3">W106-1 / CGMCC3.15140</strain>
    </source>
</reference>
<dbReference type="GeneID" id="19277455"/>
<feature type="chain" id="PRO_5004833652" description="Extracellular membrane protein CFEM domain-containing protein" evidence="1">
    <location>
        <begin position="19"/>
        <end position="108"/>
    </location>
</feature>
<evidence type="ECO:0000313" key="3">
    <source>
        <dbReference type="Proteomes" id="UP000030651"/>
    </source>
</evidence>
<dbReference type="Proteomes" id="UP000030651">
    <property type="component" value="Unassembled WGS sequence"/>
</dbReference>
<organism evidence="2 3">
    <name type="scientific">Pestalotiopsis fici (strain W106-1 / CGMCC3.15140)</name>
    <dbReference type="NCBI Taxonomy" id="1229662"/>
    <lineage>
        <taxon>Eukaryota</taxon>
        <taxon>Fungi</taxon>
        <taxon>Dikarya</taxon>
        <taxon>Ascomycota</taxon>
        <taxon>Pezizomycotina</taxon>
        <taxon>Sordariomycetes</taxon>
        <taxon>Xylariomycetidae</taxon>
        <taxon>Amphisphaeriales</taxon>
        <taxon>Sporocadaceae</taxon>
        <taxon>Pestalotiopsis</taxon>
    </lineage>
</organism>
<protein>
    <recommendedName>
        <fullName evidence="4">Extracellular membrane protein CFEM domain-containing protein</fullName>
    </recommendedName>
</protein>
<evidence type="ECO:0008006" key="4">
    <source>
        <dbReference type="Google" id="ProtNLM"/>
    </source>
</evidence>
<dbReference type="OrthoDB" id="10514331at2759"/>
<dbReference type="KEGG" id="pfy:PFICI_12442"/>
<dbReference type="AlphaFoldDB" id="W3WNR1"/>
<sequence length="108" mass="10681">MKFSLVVLAAAAATGTAASPLTVSGSTSLLGQLAQLTSLPTCAVACINASAQKAGTGSLSLLQLSSLCKNVTGVLNGATVCLQTCKLPVAQLTQVTTTLKTVCATVKL</sequence>